<keyword evidence="2" id="KW-1185">Reference proteome</keyword>
<dbReference type="Proteomes" id="UP001164935">
    <property type="component" value="Chromosome"/>
</dbReference>
<reference evidence="1" key="1">
    <citation type="submission" date="2022-05" db="EMBL/GenBank/DDBJ databases">
        <title>Complete sequence of a novel PHA-producing Halomonas strain.</title>
        <authorList>
            <person name="Zheng Z."/>
        </authorList>
    </citation>
    <scope>NUCLEOTIDE SEQUENCE</scope>
    <source>
        <strain evidence="1">ZZQ-149</strain>
    </source>
</reference>
<evidence type="ECO:0000313" key="1">
    <source>
        <dbReference type="EMBL" id="UYO74644.1"/>
    </source>
</evidence>
<name>A0AA46TQH5_9GAMM</name>
<proteinExistence type="predicted"/>
<accession>A0AA46TQH5</accession>
<sequence>MDIILDHPDKIRSLHFTNYDVGANGTRDWNFTRLIESEAVFQNLISFKVQLYLRGDHNTPIITQNQDYSFDNSVTQLLKKMPNIYKFEVPTPADERLFEVVFSNLKRITVQSNYTHGNFIKNLAKSPILSQLDSLDFTDVAFDQELSYRSHKAIEADEYYKRAIAFKKDIIAKTGDKKQADKAFLTKMYQEEGLEAGAIIYELFNADLVALTKEEFIELAHKYEEAEEDIQVSIECFEEKGVWDEVGNYVEPKEEDSLDFDEDFDLANNELNKRTPFEDYKALFKAIDKDKRFHFKLREYYLTQEQLFELDQLNPK</sequence>
<dbReference type="KEGG" id="hqn:M0220_00325"/>
<evidence type="ECO:0000313" key="2">
    <source>
        <dbReference type="Proteomes" id="UP001164935"/>
    </source>
</evidence>
<protein>
    <submittedName>
        <fullName evidence="1">Uncharacterized protein</fullName>
    </submittedName>
</protein>
<gene>
    <name evidence="1" type="ORF">M0220_00325</name>
</gene>
<dbReference type="RefSeq" id="WP_264018357.1">
    <property type="nucleotide sequence ID" value="NZ_CP096973.1"/>
</dbReference>
<dbReference type="AlphaFoldDB" id="A0AA46TQH5"/>
<organism evidence="1 2">
    <name type="scientific">Halomonas qinghailakensis</name>
    <dbReference type="NCBI Taxonomy" id="2937790"/>
    <lineage>
        <taxon>Bacteria</taxon>
        <taxon>Pseudomonadati</taxon>
        <taxon>Pseudomonadota</taxon>
        <taxon>Gammaproteobacteria</taxon>
        <taxon>Oceanospirillales</taxon>
        <taxon>Halomonadaceae</taxon>
        <taxon>Halomonas</taxon>
    </lineage>
</organism>
<dbReference type="EMBL" id="CP096973">
    <property type="protein sequence ID" value="UYO74644.1"/>
    <property type="molecule type" value="Genomic_DNA"/>
</dbReference>